<feature type="domain" description="Gp28/Gp37-like" evidence="1">
    <location>
        <begin position="3"/>
        <end position="340"/>
    </location>
</feature>
<sequence length="451" mass="51023">MRPVRILTSSFQLLGEIDDYESLQFIRRFRKPGEFELHINMNKNLTETLQEDSLVFLSPRKVGVILHRELSRDNTEQLVVKGYTLQGILSRRITVPPVGQAYDKIKDNAETVLKHYVRQNAVEPADPNRIIPNLVIADDLQRGLIVDWQSRFKNLVDELESISFSAGIGWDVFLDLQQQKWVFEVYVPRNLTTSQNTLPPVIFSVDFDNIKNQTFTDSAINYKNYGYIGGQGEGEDRAVVEVGNASGLSRIETFIDARDIEEGENLTTRGQQKLQEMQKILSFESEILTYGPFVYEKDWDLGDIVTVQDKKWGITLDTPITEIKEIYEPGGFRLEATFGNTVPTLIERIKKTIDVPMVEKPIKTSVPTKLSELENDAGYITIDDIPQQQPFIHEQLSPSNLWVINHNLSKYPSVTVTDSAGNVVIGDVKHVSLNTTEISFSAAFAGKAILV</sequence>
<evidence type="ECO:0000259" key="1">
    <source>
        <dbReference type="Pfam" id="PF14594"/>
    </source>
</evidence>
<dbReference type="EMBL" id="BA000043">
    <property type="protein sequence ID" value="BAD74827.1"/>
    <property type="molecule type" value="Genomic_DNA"/>
</dbReference>
<dbReference type="InterPro" id="IPR029432">
    <property type="entry name" value="Gp28/Gp37-like_dom"/>
</dbReference>
<dbReference type="RefSeq" id="WP_011230046.1">
    <property type="nucleotide sequence ID" value="NC_006510.1"/>
</dbReference>
<protein>
    <submittedName>
        <fullName evidence="2">Phage-related protein</fullName>
    </submittedName>
</protein>
<accession>Q5L2K3</accession>
<organism evidence="2 3">
    <name type="scientific">Geobacillus kaustophilus (strain HTA426)</name>
    <dbReference type="NCBI Taxonomy" id="235909"/>
    <lineage>
        <taxon>Bacteria</taxon>
        <taxon>Bacillati</taxon>
        <taxon>Bacillota</taxon>
        <taxon>Bacilli</taxon>
        <taxon>Bacillales</taxon>
        <taxon>Anoxybacillaceae</taxon>
        <taxon>Geobacillus</taxon>
        <taxon>Geobacillus thermoleovorans group</taxon>
    </lineage>
</organism>
<dbReference type="Proteomes" id="UP000001172">
    <property type="component" value="Chromosome"/>
</dbReference>
<name>Q5L2K3_GEOKA</name>
<reference evidence="2 3" key="1">
    <citation type="journal article" date="2004" name="Nucleic Acids Res.">
        <title>Thermoadaptation trait revealed by the genome sequence of thermophilic Geobacillus kaustophilus.</title>
        <authorList>
            <person name="Takami H."/>
            <person name="Takaki Y."/>
            <person name="Chee G.J."/>
            <person name="Nishi S."/>
            <person name="Shimamura S."/>
            <person name="Suzuki H."/>
            <person name="Matsui S."/>
            <person name="Uchiyama I."/>
        </authorList>
    </citation>
    <scope>NUCLEOTIDE SEQUENCE [LARGE SCALE GENOMIC DNA]</scope>
    <source>
        <strain evidence="2 3">HTA426</strain>
    </source>
</reference>
<dbReference type="STRING" id="235909.GK0542"/>
<dbReference type="KEGG" id="gka:GK0542"/>
<proteinExistence type="predicted"/>
<dbReference type="Pfam" id="PF14594">
    <property type="entry name" value="Sipho_Gp37"/>
    <property type="match status" value="1"/>
</dbReference>
<keyword evidence="3" id="KW-1185">Reference proteome</keyword>
<gene>
    <name evidence="2" type="ordered locus">GK0542</name>
</gene>
<dbReference type="HOGENOM" id="CLU_049006_0_0_9"/>
<evidence type="ECO:0000313" key="2">
    <source>
        <dbReference type="EMBL" id="BAD74827.1"/>
    </source>
</evidence>
<evidence type="ECO:0000313" key="3">
    <source>
        <dbReference type="Proteomes" id="UP000001172"/>
    </source>
</evidence>
<dbReference type="eggNOG" id="ENOG502Z9TX">
    <property type="taxonomic scope" value="Bacteria"/>
</dbReference>
<dbReference type="AlphaFoldDB" id="Q5L2K3"/>